<protein>
    <submittedName>
        <fullName evidence="2">HEPN domain-containing protein</fullName>
    </submittedName>
</protein>
<dbReference type="InterPro" id="IPR007842">
    <property type="entry name" value="HEPN_dom"/>
</dbReference>
<dbReference type="PROSITE" id="PS50910">
    <property type="entry name" value="HEPN"/>
    <property type="match status" value="1"/>
</dbReference>
<dbReference type="Proteomes" id="UP000245678">
    <property type="component" value="Unassembled WGS sequence"/>
</dbReference>
<dbReference type="SUPFAM" id="SSF81593">
    <property type="entry name" value="Nucleotidyltransferase substrate binding subunit/domain"/>
    <property type="match status" value="1"/>
</dbReference>
<evidence type="ECO:0000259" key="1">
    <source>
        <dbReference type="PROSITE" id="PS50910"/>
    </source>
</evidence>
<organism evidence="2 3">
    <name type="scientific">Mucilaginibacter oryzae</name>
    <dbReference type="NCBI Taxonomy" id="468058"/>
    <lineage>
        <taxon>Bacteria</taxon>
        <taxon>Pseudomonadati</taxon>
        <taxon>Bacteroidota</taxon>
        <taxon>Sphingobacteriia</taxon>
        <taxon>Sphingobacteriales</taxon>
        <taxon>Sphingobacteriaceae</taxon>
        <taxon>Mucilaginibacter</taxon>
    </lineage>
</organism>
<sequence length="300" mass="34271">MKNNPIKLTDAQSKELQEIAKVLCTQYKIEKIICFGALSSLTSENTIFEVSQMHSTNKYYLLVLTTEIMRIEHAMQDYINKHFPGTFILQHGIETVMNLVYNYDTFFLNACLNGALIYTKDGFTMIPDFDESKMEEALLKDRKVFKKIYNLASGFSKSAFICLEYQFNDNVIFLLHQAVEQGCRALIRLFTGYRSDIHNISRLLELCNCFSSEPSELFRRHFAKEKHLFKVLAASYSEARYKDNYQVNEYEANLLCTQVSAFIDLIGELAKKEITPGTAKEAAKASAEVVDYSPALPASL</sequence>
<evidence type="ECO:0000313" key="2">
    <source>
        <dbReference type="EMBL" id="PWK79711.1"/>
    </source>
</evidence>
<accession>A0A316HI35</accession>
<dbReference type="Pfam" id="PF05168">
    <property type="entry name" value="HEPN"/>
    <property type="match status" value="1"/>
</dbReference>
<evidence type="ECO:0000313" key="3">
    <source>
        <dbReference type="Proteomes" id="UP000245678"/>
    </source>
</evidence>
<dbReference type="RefSeq" id="WP_109605547.1">
    <property type="nucleotide sequence ID" value="NZ_QGHA01000001.1"/>
</dbReference>
<name>A0A316HI35_9SPHI</name>
<reference evidence="2 3" key="1">
    <citation type="submission" date="2018-05" db="EMBL/GenBank/DDBJ databases">
        <title>Genomic Encyclopedia of Archaeal and Bacterial Type Strains, Phase II (KMG-II): from individual species to whole genera.</title>
        <authorList>
            <person name="Goeker M."/>
        </authorList>
    </citation>
    <scope>NUCLEOTIDE SEQUENCE [LARGE SCALE GENOMIC DNA]</scope>
    <source>
        <strain evidence="2 3">DSM 19975</strain>
    </source>
</reference>
<keyword evidence="3" id="KW-1185">Reference proteome</keyword>
<dbReference type="AlphaFoldDB" id="A0A316HI35"/>
<gene>
    <name evidence="2" type="ORF">LX99_00171</name>
</gene>
<feature type="domain" description="HEPN" evidence="1">
    <location>
        <begin position="149"/>
        <end position="269"/>
    </location>
</feature>
<dbReference type="Gene3D" id="1.20.120.330">
    <property type="entry name" value="Nucleotidyltransferases domain 2"/>
    <property type="match status" value="1"/>
</dbReference>
<dbReference type="EMBL" id="QGHA01000001">
    <property type="protein sequence ID" value="PWK79711.1"/>
    <property type="molecule type" value="Genomic_DNA"/>
</dbReference>
<proteinExistence type="predicted"/>
<comment type="caution">
    <text evidence="2">The sequence shown here is derived from an EMBL/GenBank/DDBJ whole genome shotgun (WGS) entry which is preliminary data.</text>
</comment>